<reference evidence="2 3" key="1">
    <citation type="submission" date="2014-04" db="EMBL/GenBank/DDBJ databases">
        <authorList>
            <consortium name="DOE Joint Genome Institute"/>
            <person name="Kuo A."/>
            <person name="Kohler A."/>
            <person name="Costa M.D."/>
            <person name="Nagy L.G."/>
            <person name="Floudas D."/>
            <person name="Copeland A."/>
            <person name="Barry K.W."/>
            <person name="Cichocki N."/>
            <person name="Veneault-Fourrey C."/>
            <person name="LaButti K."/>
            <person name="Lindquist E.A."/>
            <person name="Lipzen A."/>
            <person name="Lundell T."/>
            <person name="Morin E."/>
            <person name="Murat C."/>
            <person name="Sun H."/>
            <person name="Tunlid A."/>
            <person name="Henrissat B."/>
            <person name="Grigoriev I.V."/>
            <person name="Hibbett D.S."/>
            <person name="Martin F."/>
            <person name="Nordberg H.P."/>
            <person name="Cantor M.N."/>
            <person name="Hua S.X."/>
        </authorList>
    </citation>
    <scope>NUCLEOTIDE SEQUENCE [LARGE SCALE GENOMIC DNA]</scope>
    <source>
        <strain evidence="2 3">Marx 270</strain>
    </source>
</reference>
<gene>
    <name evidence="2" type="ORF">M404DRAFT_17596</name>
</gene>
<proteinExistence type="predicted"/>
<dbReference type="OrthoDB" id="9909019at2759"/>
<feature type="transmembrane region" description="Helical" evidence="1">
    <location>
        <begin position="12"/>
        <end position="41"/>
    </location>
</feature>
<keyword evidence="1" id="KW-0472">Membrane</keyword>
<keyword evidence="1" id="KW-0812">Transmembrane</keyword>
<organism evidence="2 3">
    <name type="scientific">Pisolithus tinctorius Marx 270</name>
    <dbReference type="NCBI Taxonomy" id="870435"/>
    <lineage>
        <taxon>Eukaryota</taxon>
        <taxon>Fungi</taxon>
        <taxon>Dikarya</taxon>
        <taxon>Basidiomycota</taxon>
        <taxon>Agaricomycotina</taxon>
        <taxon>Agaricomycetes</taxon>
        <taxon>Agaricomycetidae</taxon>
        <taxon>Boletales</taxon>
        <taxon>Sclerodermatineae</taxon>
        <taxon>Pisolithaceae</taxon>
        <taxon>Pisolithus</taxon>
    </lineage>
</organism>
<name>A0A0C3JZZ6_PISTI</name>
<sequence length="192" mass="21709">MSIYTTLEFPYAFSAFGFMFVVCLDSLLFITTYILSFLPLVAAITLAWDMREVAHDETAVKAQDHELYVKWAKERGEMRPASSHYASLNHNNHHVGARLSTNFLSGGLTIPFSRMSINPYLVAYYSVNDNGRRQMSTFASEDYKTKFDKSLKGYGGNLIGDWYALPNDKDVDDAIKTTHHLGGTVYNLPVRD</sequence>
<evidence type="ECO:0000313" key="3">
    <source>
        <dbReference type="Proteomes" id="UP000054217"/>
    </source>
</evidence>
<dbReference type="EMBL" id="KN831944">
    <property type="protein sequence ID" value="KIO14728.1"/>
    <property type="molecule type" value="Genomic_DNA"/>
</dbReference>
<protein>
    <submittedName>
        <fullName evidence="2">Uncharacterized protein</fullName>
    </submittedName>
</protein>
<dbReference type="AlphaFoldDB" id="A0A0C3JZZ6"/>
<keyword evidence="1" id="KW-1133">Transmembrane helix</keyword>
<evidence type="ECO:0000256" key="1">
    <source>
        <dbReference type="SAM" id="Phobius"/>
    </source>
</evidence>
<dbReference type="Proteomes" id="UP000054217">
    <property type="component" value="Unassembled WGS sequence"/>
</dbReference>
<accession>A0A0C3JZZ6</accession>
<dbReference type="InParanoid" id="A0A0C3JZZ6"/>
<evidence type="ECO:0000313" key="2">
    <source>
        <dbReference type="EMBL" id="KIO14728.1"/>
    </source>
</evidence>
<keyword evidence="3" id="KW-1185">Reference proteome</keyword>
<dbReference type="HOGENOM" id="CLU_1415691_0_0_1"/>
<reference evidence="3" key="2">
    <citation type="submission" date="2015-01" db="EMBL/GenBank/DDBJ databases">
        <title>Evolutionary Origins and Diversification of the Mycorrhizal Mutualists.</title>
        <authorList>
            <consortium name="DOE Joint Genome Institute"/>
            <consortium name="Mycorrhizal Genomics Consortium"/>
            <person name="Kohler A."/>
            <person name="Kuo A."/>
            <person name="Nagy L.G."/>
            <person name="Floudas D."/>
            <person name="Copeland A."/>
            <person name="Barry K.W."/>
            <person name="Cichocki N."/>
            <person name="Veneault-Fourrey C."/>
            <person name="LaButti K."/>
            <person name="Lindquist E.A."/>
            <person name="Lipzen A."/>
            <person name="Lundell T."/>
            <person name="Morin E."/>
            <person name="Murat C."/>
            <person name="Riley R."/>
            <person name="Ohm R."/>
            <person name="Sun H."/>
            <person name="Tunlid A."/>
            <person name="Henrissat B."/>
            <person name="Grigoriev I.V."/>
            <person name="Hibbett D.S."/>
            <person name="Martin F."/>
        </authorList>
    </citation>
    <scope>NUCLEOTIDE SEQUENCE [LARGE SCALE GENOMIC DNA]</scope>
    <source>
        <strain evidence="3">Marx 270</strain>
    </source>
</reference>